<dbReference type="EMBL" id="LUEZ02000009">
    <property type="protein sequence ID" value="RDB29912.1"/>
    <property type="molecule type" value="Genomic_DNA"/>
</dbReference>
<keyword evidence="1" id="KW-0812">Transmembrane</keyword>
<protein>
    <recommendedName>
        <fullName evidence="4">WW domain-containing protein</fullName>
    </recommendedName>
</protein>
<comment type="caution">
    <text evidence="2">The sequence shown here is derived from an EMBL/GenBank/DDBJ whole genome shotgun (WGS) entry which is preliminary data.</text>
</comment>
<evidence type="ECO:0000313" key="2">
    <source>
        <dbReference type="EMBL" id="RDB29912.1"/>
    </source>
</evidence>
<feature type="transmembrane region" description="Helical" evidence="1">
    <location>
        <begin position="410"/>
        <end position="429"/>
    </location>
</feature>
<name>A0A369K8M1_HYPMA</name>
<organism evidence="2 3">
    <name type="scientific">Hypsizygus marmoreus</name>
    <name type="common">White beech mushroom</name>
    <name type="synonym">Agaricus marmoreus</name>
    <dbReference type="NCBI Taxonomy" id="39966"/>
    <lineage>
        <taxon>Eukaryota</taxon>
        <taxon>Fungi</taxon>
        <taxon>Dikarya</taxon>
        <taxon>Basidiomycota</taxon>
        <taxon>Agaricomycotina</taxon>
        <taxon>Agaricomycetes</taxon>
        <taxon>Agaricomycetidae</taxon>
        <taxon>Agaricales</taxon>
        <taxon>Tricholomatineae</taxon>
        <taxon>Lyophyllaceae</taxon>
        <taxon>Hypsizygus</taxon>
    </lineage>
</organism>
<gene>
    <name evidence="2" type="ORF">Hypma_014086</name>
</gene>
<feature type="transmembrane region" description="Helical" evidence="1">
    <location>
        <begin position="362"/>
        <end position="382"/>
    </location>
</feature>
<keyword evidence="3" id="KW-1185">Reference proteome</keyword>
<dbReference type="InParanoid" id="A0A369K8M1"/>
<evidence type="ECO:0008006" key="4">
    <source>
        <dbReference type="Google" id="ProtNLM"/>
    </source>
</evidence>
<dbReference type="AlphaFoldDB" id="A0A369K8M1"/>
<keyword evidence="1" id="KW-0472">Membrane</keyword>
<accession>A0A369K8M1</accession>
<dbReference type="OrthoDB" id="2674421at2759"/>
<reference evidence="2" key="1">
    <citation type="submission" date="2018-04" db="EMBL/GenBank/DDBJ databases">
        <title>Whole genome sequencing of Hypsizygus marmoreus.</title>
        <authorList>
            <person name="Choi I.-G."/>
            <person name="Min B."/>
            <person name="Kim J.-G."/>
            <person name="Kim S."/>
            <person name="Oh Y.-L."/>
            <person name="Kong W.-S."/>
            <person name="Park H."/>
            <person name="Jeong J."/>
            <person name="Song E.-S."/>
        </authorList>
    </citation>
    <scope>NUCLEOTIDE SEQUENCE [LARGE SCALE GENOMIC DNA]</scope>
    <source>
        <strain evidence="2">51987-8</strain>
    </source>
</reference>
<evidence type="ECO:0000313" key="3">
    <source>
        <dbReference type="Proteomes" id="UP000076154"/>
    </source>
</evidence>
<keyword evidence="1" id="KW-1133">Transmembrane helix</keyword>
<sequence>MSPTKMELPITGSDIFSDFRPAAGCLYQTTSQNTGRYNGTATVEPEHMTIKPGMFLSSGEPVPNYLPPQWSSFVHPEGQLYFCRHSTLRIVTEAYLYHLDTMIKVAWWSKEIEDRLVERNFDLSGDVEVFLQITGADCAYYIVDHRAHTMFWLDELDTDDLGLLPAVSPSHLLLALNELYWTHVEYFPMHLNGLPLSVVDELLGVFSHALVDHMTSRTSTFPYAAPQCTKFLELLKISRTQPHDGNTTCLVARLWHLIYHHRFSTHYGEENPRLSRDQAILVDSTRESRSIGFLTSALSFKTSDTYLARLNDIYTDRLVYAHQWQPFISACMKDWRINSYLVCSLNRSVLHLLLVFASPSRYLLFVSGICLSGSLVSSTILIHHHQPLQDSTASEASTYLTAILSKRFKFQLVAFVYSLPRTLYFWGLTTFFLNWIVAFAAFAGIWLAAVLSFVCLCAIVAIQQVVSQTRIRDSWSWPTIRLTESVDTSPA</sequence>
<feature type="transmembrane region" description="Helical" evidence="1">
    <location>
        <begin position="435"/>
        <end position="462"/>
    </location>
</feature>
<dbReference type="Proteomes" id="UP000076154">
    <property type="component" value="Unassembled WGS sequence"/>
</dbReference>
<proteinExistence type="predicted"/>
<evidence type="ECO:0000256" key="1">
    <source>
        <dbReference type="SAM" id="Phobius"/>
    </source>
</evidence>